<evidence type="ECO:0000313" key="2">
    <source>
        <dbReference type="EMBL" id="VUZ38716.1"/>
    </source>
</evidence>
<organism evidence="1 3">
    <name type="scientific">Hymenolepis diminuta</name>
    <name type="common">Rat tapeworm</name>
    <dbReference type="NCBI Taxonomy" id="6216"/>
    <lineage>
        <taxon>Eukaryota</taxon>
        <taxon>Metazoa</taxon>
        <taxon>Spiralia</taxon>
        <taxon>Lophotrochozoa</taxon>
        <taxon>Platyhelminthes</taxon>
        <taxon>Cestoda</taxon>
        <taxon>Eucestoda</taxon>
        <taxon>Cyclophyllidea</taxon>
        <taxon>Hymenolepididae</taxon>
        <taxon>Hymenolepis</taxon>
    </lineage>
</organism>
<evidence type="ECO:0000313" key="3">
    <source>
        <dbReference type="Proteomes" id="UP000321570"/>
    </source>
</evidence>
<gene>
    <name evidence="1" type="ORF">WMSIL1_LOCUS138</name>
    <name evidence="2" type="ORF">WMSIL1_LOCUS141</name>
</gene>
<evidence type="ECO:0000313" key="1">
    <source>
        <dbReference type="EMBL" id="VUZ38711.1"/>
    </source>
</evidence>
<sequence>MFLRGLSQVTHIKLSLFFHPIHNPRLSVTGSYASLSFPLFLSTLPFPSPSLTGFLEYIWSINSHCSGPQLLLAHTQTPANW</sequence>
<name>A0A564XUJ2_HYMDI</name>
<dbReference type="EMBL" id="CABIJS010000005">
    <property type="protein sequence ID" value="VUZ38711.1"/>
    <property type="molecule type" value="Genomic_DNA"/>
</dbReference>
<dbReference type="AlphaFoldDB" id="A0A564XUJ2"/>
<protein>
    <submittedName>
        <fullName evidence="1">Uncharacterized protein</fullName>
    </submittedName>
</protein>
<keyword evidence="3" id="KW-1185">Reference proteome</keyword>
<proteinExistence type="predicted"/>
<reference evidence="1 3" key="1">
    <citation type="submission" date="2019-07" db="EMBL/GenBank/DDBJ databases">
        <authorList>
            <person name="Jastrzebski P J."/>
            <person name="Paukszto L."/>
            <person name="Jastrzebski P J."/>
        </authorList>
    </citation>
    <scope>NUCLEOTIDE SEQUENCE [LARGE SCALE GENOMIC DNA]</scope>
    <source>
        <strain evidence="1 3">WMS-il1</strain>
    </source>
</reference>
<dbReference type="Proteomes" id="UP000321570">
    <property type="component" value="Unassembled WGS sequence"/>
</dbReference>
<accession>A0A564XUJ2</accession>
<dbReference type="EMBL" id="CABIJS010000005">
    <property type="protein sequence ID" value="VUZ38716.1"/>
    <property type="molecule type" value="Genomic_DNA"/>
</dbReference>